<keyword evidence="1" id="KW-0418">Kinase</keyword>
<dbReference type="STRING" id="1423775.FD03_GL001037"/>
<dbReference type="SUPFAM" id="SSF56112">
    <property type="entry name" value="Protein kinase-like (PK-like)"/>
    <property type="match status" value="1"/>
</dbReference>
<proteinExistence type="inferred from homology"/>
<reference evidence="2 3" key="1">
    <citation type="journal article" date="2015" name="Genome Announc.">
        <title>Expanding the biotechnology potential of lactobacilli through comparative genomics of 213 strains and associated genera.</title>
        <authorList>
            <person name="Sun Z."/>
            <person name="Harris H.M."/>
            <person name="McCann A."/>
            <person name="Guo C."/>
            <person name="Argimon S."/>
            <person name="Zhang W."/>
            <person name="Yang X."/>
            <person name="Jeffery I.B."/>
            <person name="Cooney J.C."/>
            <person name="Kagawa T.F."/>
            <person name="Liu W."/>
            <person name="Song Y."/>
            <person name="Salvetti E."/>
            <person name="Wrobel A."/>
            <person name="Rasinkangas P."/>
            <person name="Parkhill J."/>
            <person name="Rea M.C."/>
            <person name="O'Sullivan O."/>
            <person name="Ritari J."/>
            <person name="Douillard F.P."/>
            <person name="Paul Ross R."/>
            <person name="Yang R."/>
            <person name="Briner A.E."/>
            <person name="Felis G.E."/>
            <person name="de Vos W.M."/>
            <person name="Barrangou R."/>
            <person name="Klaenhammer T.R."/>
            <person name="Caufield P.W."/>
            <person name="Cui Y."/>
            <person name="Zhang H."/>
            <person name="O'Toole P.W."/>
        </authorList>
    </citation>
    <scope>NUCLEOTIDE SEQUENCE [LARGE SCALE GENOMIC DNA]</scope>
    <source>
        <strain evidence="2 3">DSM 19682</strain>
    </source>
</reference>
<accession>A0A0R1KB31</accession>
<evidence type="ECO:0000256" key="1">
    <source>
        <dbReference type="PIRNR" id="PIRNR006221"/>
    </source>
</evidence>
<dbReference type="EMBL" id="AZDZ01000002">
    <property type="protein sequence ID" value="KRK80902.1"/>
    <property type="molecule type" value="Genomic_DNA"/>
</dbReference>
<comment type="caution">
    <text evidence="2">The sequence shown here is derived from an EMBL/GenBank/DDBJ whole genome shotgun (WGS) entry which is preliminary data.</text>
</comment>
<dbReference type="InterPro" id="IPR016477">
    <property type="entry name" value="Fructo-/Ketosamine-3-kinase"/>
</dbReference>
<dbReference type="Pfam" id="PF03881">
    <property type="entry name" value="Fructosamin_kin"/>
    <property type="match status" value="1"/>
</dbReference>
<dbReference type="OrthoDB" id="5291879at2"/>
<organism evidence="2 3">
    <name type="scientific">Companilactobacillus nodensis DSM 19682 = JCM 14932 = NBRC 107160</name>
    <dbReference type="NCBI Taxonomy" id="1423775"/>
    <lineage>
        <taxon>Bacteria</taxon>
        <taxon>Bacillati</taxon>
        <taxon>Bacillota</taxon>
        <taxon>Bacilli</taxon>
        <taxon>Lactobacillales</taxon>
        <taxon>Lactobacillaceae</taxon>
        <taxon>Companilactobacillus</taxon>
    </lineage>
</organism>
<name>A0A0R1KB31_9LACO</name>
<dbReference type="PANTHER" id="PTHR12149:SF8">
    <property type="entry name" value="PROTEIN-RIBULOSAMINE 3-KINASE"/>
    <property type="match status" value="1"/>
</dbReference>
<dbReference type="Gene3D" id="3.90.1200.10">
    <property type="match status" value="1"/>
</dbReference>
<dbReference type="PANTHER" id="PTHR12149">
    <property type="entry name" value="FRUCTOSAMINE 3 KINASE-RELATED PROTEIN"/>
    <property type="match status" value="1"/>
</dbReference>
<dbReference type="AlphaFoldDB" id="A0A0R1KB31"/>
<evidence type="ECO:0008006" key="4">
    <source>
        <dbReference type="Google" id="ProtNLM"/>
    </source>
</evidence>
<dbReference type="RefSeq" id="WP_025023613.1">
    <property type="nucleotide sequence ID" value="NZ_AZDZ01000002.1"/>
</dbReference>
<dbReference type="Gene3D" id="3.30.200.20">
    <property type="entry name" value="Phosphorylase Kinase, domain 1"/>
    <property type="match status" value="1"/>
</dbReference>
<dbReference type="GO" id="GO:0016301">
    <property type="term" value="F:kinase activity"/>
    <property type="evidence" value="ECO:0007669"/>
    <property type="project" value="UniProtKB-UniRule"/>
</dbReference>
<dbReference type="PIRSF" id="PIRSF006221">
    <property type="entry name" value="Ketosamine-3-kinase"/>
    <property type="match status" value="1"/>
</dbReference>
<keyword evidence="3" id="KW-1185">Reference proteome</keyword>
<comment type="similarity">
    <text evidence="1">Belongs to the fructosamine kinase family.</text>
</comment>
<protein>
    <recommendedName>
        <fullName evidence="4">Fructosamine kinase</fullName>
    </recommendedName>
</protein>
<gene>
    <name evidence="2" type="ORF">FD03_GL001037</name>
</gene>
<dbReference type="Proteomes" id="UP000051248">
    <property type="component" value="Unassembled WGS sequence"/>
</dbReference>
<dbReference type="PATRIC" id="fig|1423775.4.peg.1065"/>
<dbReference type="eggNOG" id="COG3001">
    <property type="taxonomic scope" value="Bacteria"/>
</dbReference>
<keyword evidence="1" id="KW-0808">Transferase</keyword>
<evidence type="ECO:0000313" key="2">
    <source>
        <dbReference type="EMBL" id="KRK80902.1"/>
    </source>
</evidence>
<sequence>MELNQEWFDQLGLANVTDCQSVSGGDINQSFSITTPQQKYFLKVQSDNNGSFFDHEIEGLKLIGSVANTPQPLKSGDFGNSGYLLMNYVDFGEGHDMELGQMVAKMHEKHNKQFGLDHNILNAKNPKINTWQDNWGEFYVNQRLEVLVKEVKSKFYWNQYREDLMVQLEDKILDYYQNHEVVPSLMHGDLWSGNVGYQADGTPILFDPDVFYGNREMDLAMTLLFGGFGREFYLGYAQEYPLESGWEERIPWYQTYYLLAHLNLFGEGYGPSLENSMRKSIDY</sequence>
<dbReference type="InterPro" id="IPR011009">
    <property type="entry name" value="Kinase-like_dom_sf"/>
</dbReference>
<evidence type="ECO:0000313" key="3">
    <source>
        <dbReference type="Proteomes" id="UP000051248"/>
    </source>
</evidence>